<proteinExistence type="predicted"/>
<evidence type="ECO:0000313" key="2">
    <source>
        <dbReference type="EMBL" id="MBD2737254.1"/>
    </source>
</evidence>
<reference evidence="2 3" key="1">
    <citation type="journal article" date="2020" name="ISME J.">
        <title>Comparative genomics reveals insights into cyanobacterial evolution and habitat adaptation.</title>
        <authorList>
            <person name="Chen M.Y."/>
            <person name="Teng W.K."/>
            <person name="Zhao L."/>
            <person name="Hu C.X."/>
            <person name="Zhou Y.K."/>
            <person name="Han B.P."/>
            <person name="Song L.R."/>
            <person name="Shu W.S."/>
        </authorList>
    </citation>
    <scope>NUCLEOTIDE SEQUENCE [LARGE SCALE GENOMIC DNA]</scope>
    <source>
        <strain evidence="2 3">FACHB-159</strain>
    </source>
</reference>
<accession>A0ABR8KCJ2</accession>
<evidence type="ECO:0000256" key="1">
    <source>
        <dbReference type="SAM" id="MobiDB-lite"/>
    </source>
</evidence>
<dbReference type="EMBL" id="JACJTU010000029">
    <property type="protein sequence ID" value="MBD2737254.1"/>
    <property type="molecule type" value="Genomic_DNA"/>
</dbReference>
<keyword evidence="3" id="KW-1185">Reference proteome</keyword>
<evidence type="ECO:0008006" key="4">
    <source>
        <dbReference type="Google" id="ProtNLM"/>
    </source>
</evidence>
<dbReference type="Proteomes" id="UP000637383">
    <property type="component" value="Unassembled WGS sequence"/>
</dbReference>
<feature type="region of interest" description="Disordered" evidence="1">
    <location>
        <begin position="40"/>
        <end position="63"/>
    </location>
</feature>
<comment type="caution">
    <text evidence="2">The sequence shown here is derived from an EMBL/GenBank/DDBJ whole genome shotgun (WGS) entry which is preliminary data.</text>
</comment>
<dbReference type="RefSeq" id="WP_190957844.1">
    <property type="nucleotide sequence ID" value="NZ_JACJTU010000029.1"/>
</dbReference>
<protein>
    <recommendedName>
        <fullName evidence="4">Transposase</fullName>
    </recommendedName>
</protein>
<organism evidence="2 3">
    <name type="scientific">Nostoc paludosum FACHB-159</name>
    <dbReference type="NCBI Taxonomy" id="2692908"/>
    <lineage>
        <taxon>Bacteria</taxon>
        <taxon>Bacillati</taxon>
        <taxon>Cyanobacteriota</taxon>
        <taxon>Cyanophyceae</taxon>
        <taxon>Nostocales</taxon>
        <taxon>Nostocaceae</taxon>
        <taxon>Nostoc</taxon>
    </lineage>
</organism>
<sequence>MEWQTFGLIVASFKVIWAINELLLPEMVKIVLSIAIAKPSAPSPKNHEKLSVSPKQTNQKGRSTRIIDQLHGKITQVCVGKVRSHLHPLCKPESKISLPK</sequence>
<evidence type="ECO:0000313" key="3">
    <source>
        <dbReference type="Proteomes" id="UP000637383"/>
    </source>
</evidence>
<gene>
    <name evidence="2" type="ORF">H6H03_25775</name>
</gene>
<name>A0ABR8KCJ2_9NOSO</name>